<dbReference type="PANTHER" id="PTHR12599:SF0">
    <property type="entry name" value="PTERIN-4-ALPHA-CARBINOLAMINE DEHYDRATASE"/>
    <property type="match status" value="1"/>
</dbReference>
<evidence type="ECO:0000313" key="5">
    <source>
        <dbReference type="EMBL" id="GAA0744724.1"/>
    </source>
</evidence>
<dbReference type="PANTHER" id="PTHR12599">
    <property type="entry name" value="PTERIN-4-ALPHA-CARBINOLAMINE DEHYDRATASE"/>
    <property type="match status" value="1"/>
</dbReference>
<dbReference type="RefSeq" id="WP_134201305.1">
    <property type="nucleotide sequence ID" value="NZ_BAAAGF010000002.1"/>
</dbReference>
<evidence type="ECO:0000256" key="3">
    <source>
        <dbReference type="ARBA" id="ARBA00023239"/>
    </source>
</evidence>
<gene>
    <name evidence="5" type="ORF">GCM10009431_19130</name>
</gene>
<dbReference type="Gene3D" id="3.30.1360.20">
    <property type="entry name" value="Transcriptional coactivator/pterin dehydratase"/>
    <property type="match status" value="1"/>
</dbReference>
<accession>A0ABP3UZM9</accession>
<comment type="caution">
    <text evidence="5">The sequence shown here is derived from an EMBL/GenBank/DDBJ whole genome shotgun (WGS) entry which is preliminary data.</text>
</comment>
<reference evidence="6" key="1">
    <citation type="journal article" date="2019" name="Int. J. Syst. Evol. Microbiol.">
        <title>The Global Catalogue of Microorganisms (GCM) 10K type strain sequencing project: providing services to taxonomists for standard genome sequencing and annotation.</title>
        <authorList>
            <consortium name="The Broad Institute Genomics Platform"/>
            <consortium name="The Broad Institute Genome Sequencing Center for Infectious Disease"/>
            <person name="Wu L."/>
            <person name="Ma J."/>
        </authorList>
    </citation>
    <scope>NUCLEOTIDE SEQUENCE [LARGE SCALE GENOMIC DNA]</scope>
    <source>
        <strain evidence="6">JCM 15976</strain>
    </source>
</reference>
<evidence type="ECO:0000256" key="4">
    <source>
        <dbReference type="HAMAP-Rule" id="MF_00434"/>
    </source>
</evidence>
<dbReference type="InterPro" id="IPR001533">
    <property type="entry name" value="Pterin_deHydtase"/>
</dbReference>
<evidence type="ECO:0000256" key="2">
    <source>
        <dbReference type="ARBA" id="ARBA00006472"/>
    </source>
</evidence>
<dbReference type="HAMAP" id="MF_00434">
    <property type="entry name" value="Pterin_4_alpha"/>
    <property type="match status" value="1"/>
</dbReference>
<dbReference type="InterPro" id="IPR036428">
    <property type="entry name" value="PCD_sf"/>
</dbReference>
<dbReference type="Pfam" id="PF01329">
    <property type="entry name" value="Pterin_4a"/>
    <property type="match status" value="1"/>
</dbReference>
<protein>
    <recommendedName>
        <fullName evidence="4">Putative pterin-4-alpha-carbinolamine dehydratase</fullName>
        <shortName evidence="4">PHS</shortName>
        <ecNumber evidence="4">4.2.1.96</ecNumber>
    </recommendedName>
    <alternativeName>
        <fullName evidence="4">4-alpha-hydroxy-tetrahydropterin dehydratase</fullName>
    </alternativeName>
    <alternativeName>
        <fullName evidence="4">Pterin carbinolamine dehydratase</fullName>
        <shortName evidence="4">PCD</shortName>
    </alternativeName>
</protein>
<dbReference type="EC" id="4.2.1.96" evidence="4"/>
<sequence>MTLLTQDAIEKKLLRFPDWEYYENAIHVEFEFDNFKDCFSAMSRIAFECEAQNHHPNWTNVYNILTISLSTHSANGVTEKDFKLAEAIEAIVEVQE</sequence>
<comment type="similarity">
    <text evidence="2 4">Belongs to the pterin-4-alpha-carbinolamine dehydratase family.</text>
</comment>
<keyword evidence="3 4" id="KW-0456">Lyase</keyword>
<keyword evidence="6" id="KW-1185">Reference proteome</keyword>
<dbReference type="EMBL" id="BAAAGF010000002">
    <property type="protein sequence ID" value="GAA0744724.1"/>
    <property type="molecule type" value="Genomic_DNA"/>
</dbReference>
<comment type="catalytic activity">
    <reaction evidence="1 4">
        <text>(4aS,6R)-4a-hydroxy-L-erythro-5,6,7,8-tetrahydrobiopterin = (6R)-L-erythro-6,7-dihydrobiopterin + H2O</text>
        <dbReference type="Rhea" id="RHEA:11920"/>
        <dbReference type="ChEBI" id="CHEBI:15377"/>
        <dbReference type="ChEBI" id="CHEBI:15642"/>
        <dbReference type="ChEBI" id="CHEBI:43120"/>
        <dbReference type="EC" id="4.2.1.96"/>
    </reaction>
</comment>
<proteinExistence type="inferred from homology"/>
<dbReference type="Proteomes" id="UP001500736">
    <property type="component" value="Unassembled WGS sequence"/>
</dbReference>
<name>A0ABP3UZM9_9FLAO</name>
<dbReference type="SUPFAM" id="SSF55248">
    <property type="entry name" value="PCD-like"/>
    <property type="match status" value="1"/>
</dbReference>
<evidence type="ECO:0000256" key="1">
    <source>
        <dbReference type="ARBA" id="ARBA00001554"/>
    </source>
</evidence>
<evidence type="ECO:0000313" key="6">
    <source>
        <dbReference type="Proteomes" id="UP001500736"/>
    </source>
</evidence>
<dbReference type="NCBIfam" id="NF002017">
    <property type="entry name" value="PRK00823.1-2"/>
    <property type="match status" value="1"/>
</dbReference>
<organism evidence="5 6">
    <name type="scientific">Gaetbulibacter jejuensis</name>
    <dbReference type="NCBI Taxonomy" id="584607"/>
    <lineage>
        <taxon>Bacteria</taxon>
        <taxon>Pseudomonadati</taxon>
        <taxon>Bacteroidota</taxon>
        <taxon>Flavobacteriia</taxon>
        <taxon>Flavobacteriales</taxon>
        <taxon>Flavobacteriaceae</taxon>
        <taxon>Gaetbulibacter</taxon>
    </lineage>
</organism>